<dbReference type="RefSeq" id="WP_110433761.1">
    <property type="nucleotide sequence ID" value="NZ_QGLR01000011.1"/>
</dbReference>
<dbReference type="EMBL" id="QGLR01000011">
    <property type="protein sequence ID" value="PXZ06860.1"/>
    <property type="molecule type" value="Genomic_DNA"/>
</dbReference>
<name>A0A2V4E107_9GAMM</name>
<dbReference type="Proteomes" id="UP000247932">
    <property type="component" value="Unassembled WGS sequence"/>
</dbReference>
<keyword evidence="2" id="KW-1185">Reference proteome</keyword>
<reference evidence="1 2" key="1">
    <citation type="submission" date="2018-05" db="EMBL/GenBank/DDBJ databases">
        <title>Reference genomes for bee gut microbiota database.</title>
        <authorList>
            <person name="Ellegaard K.M."/>
        </authorList>
    </citation>
    <scope>NUCLEOTIDE SEQUENCE [LARGE SCALE GENOMIC DNA]</scope>
    <source>
        <strain evidence="1 2">ESL0182</strain>
    </source>
</reference>
<protein>
    <submittedName>
        <fullName evidence="1">Uncharacterized protein</fullName>
    </submittedName>
</protein>
<evidence type="ECO:0000313" key="1">
    <source>
        <dbReference type="EMBL" id="PXZ06860.1"/>
    </source>
</evidence>
<dbReference type="AlphaFoldDB" id="A0A2V4E107"/>
<gene>
    <name evidence="1" type="ORF">DKK70_09320</name>
</gene>
<accession>A0A2V4E107</accession>
<evidence type="ECO:0000313" key="2">
    <source>
        <dbReference type="Proteomes" id="UP000247932"/>
    </source>
</evidence>
<organism evidence="1 2">
    <name type="scientific">Gilliamella apicola</name>
    <dbReference type="NCBI Taxonomy" id="1196095"/>
    <lineage>
        <taxon>Bacteria</taxon>
        <taxon>Pseudomonadati</taxon>
        <taxon>Pseudomonadota</taxon>
        <taxon>Gammaproteobacteria</taxon>
        <taxon>Orbales</taxon>
        <taxon>Orbaceae</taxon>
        <taxon>Gilliamella</taxon>
    </lineage>
</organism>
<sequence length="71" mass="7491">MANAINAIINGQAWDAIKDNFVKAANGDQIALENSAALLIGIITASKGFGDYKETKDNINNNQAANTIITI</sequence>
<proteinExistence type="predicted"/>
<comment type="caution">
    <text evidence="1">The sequence shown here is derived from an EMBL/GenBank/DDBJ whole genome shotgun (WGS) entry which is preliminary data.</text>
</comment>
<dbReference type="OrthoDB" id="9912860at2"/>